<keyword evidence="2" id="KW-0648">Protein biosynthesis</keyword>
<feature type="domain" description="Formyl transferase N-terminal" evidence="3">
    <location>
        <begin position="7"/>
        <end position="163"/>
    </location>
</feature>
<gene>
    <name evidence="2" type="primary">fmt</name>
    <name evidence="4" type="ORF">A2671_00460</name>
</gene>
<reference evidence="4 5" key="1">
    <citation type="journal article" date="2016" name="Nat. Commun.">
        <title>Thousands of microbial genomes shed light on interconnected biogeochemical processes in an aquifer system.</title>
        <authorList>
            <person name="Anantharaman K."/>
            <person name="Brown C.T."/>
            <person name="Hug L.A."/>
            <person name="Sharon I."/>
            <person name="Castelle C.J."/>
            <person name="Probst A.J."/>
            <person name="Thomas B.C."/>
            <person name="Singh A."/>
            <person name="Wilkins M.J."/>
            <person name="Karaoz U."/>
            <person name="Brodie E.L."/>
            <person name="Williams K.H."/>
            <person name="Hubbard S.S."/>
            <person name="Banfield J.F."/>
        </authorList>
    </citation>
    <scope>NUCLEOTIDE SEQUENCE [LARGE SCALE GENOMIC DNA]</scope>
</reference>
<dbReference type="EC" id="2.1.2.9" evidence="1 2"/>
<dbReference type="InterPro" id="IPR001555">
    <property type="entry name" value="GART_AS"/>
</dbReference>
<organism evidence="4 5">
    <name type="scientific">Candidatus Kaiserbacteria bacterium RIFCSPHIGHO2_01_FULL_49_13</name>
    <dbReference type="NCBI Taxonomy" id="1798477"/>
    <lineage>
        <taxon>Bacteria</taxon>
        <taxon>Candidatus Kaiseribacteriota</taxon>
    </lineage>
</organism>
<evidence type="ECO:0000256" key="1">
    <source>
        <dbReference type="ARBA" id="ARBA00012261"/>
    </source>
</evidence>
<feature type="binding site" evidence="2">
    <location>
        <begin position="114"/>
        <end position="117"/>
    </location>
    <ligand>
        <name>(6S)-5,6,7,8-tetrahydrofolate</name>
        <dbReference type="ChEBI" id="CHEBI:57453"/>
    </ligand>
</feature>
<name>A0A1F6CDL0_9BACT</name>
<evidence type="ECO:0000313" key="5">
    <source>
        <dbReference type="Proteomes" id="UP000178344"/>
    </source>
</evidence>
<dbReference type="AlphaFoldDB" id="A0A1F6CDL0"/>
<proteinExistence type="inferred from homology"/>
<comment type="caution">
    <text evidence="4">The sequence shown here is derived from an EMBL/GenBank/DDBJ whole genome shotgun (WGS) entry which is preliminary data.</text>
</comment>
<dbReference type="InterPro" id="IPR041711">
    <property type="entry name" value="Met-tRNA-FMT_N"/>
</dbReference>
<dbReference type="Gene3D" id="3.40.50.12230">
    <property type="match status" value="1"/>
</dbReference>
<sequence>MPSTSKIPFVFFGTPHFAVFVLEELDAAGFKPSLIVTAPDKPQGRKLVITPPPVKRWAIERNISILQPEKLDSSFLYKLRTTDYGLFTVAAYGKILPKALLDIPKHGVLNVHPSLLPRLRGASPVRSAILEDERATGVSIMLMDEKMDHGPIVAQATIELEPSEWPPKARIFEELMAREGGKLLAEVMPEWIAGNITPEPQDDSKATFCKKITKEDGLIDLSGDPYKNFLKIRGYDGWPGAYFFAERSNKKIRVKINDAEFSNGRLTLKRVTPEGKKEMGYEAFLRS</sequence>
<dbReference type="PROSITE" id="PS00373">
    <property type="entry name" value="GART"/>
    <property type="match status" value="1"/>
</dbReference>
<comment type="function">
    <text evidence="2">Attaches a formyl group to the free amino group of methionyl-tRNA(fMet). The formyl group appears to play a dual role in the initiator identity of N-formylmethionyl-tRNA by promoting its recognition by IF2 and preventing the misappropriation of this tRNA by the elongation apparatus.</text>
</comment>
<dbReference type="SUPFAM" id="SSF50486">
    <property type="entry name" value="FMT C-terminal domain-like"/>
    <property type="match status" value="1"/>
</dbReference>
<evidence type="ECO:0000256" key="2">
    <source>
        <dbReference type="HAMAP-Rule" id="MF_00182"/>
    </source>
</evidence>
<dbReference type="SUPFAM" id="SSF53328">
    <property type="entry name" value="Formyltransferase"/>
    <property type="match status" value="1"/>
</dbReference>
<dbReference type="PANTHER" id="PTHR11138:SF5">
    <property type="entry name" value="METHIONYL-TRNA FORMYLTRANSFERASE, MITOCHONDRIAL"/>
    <property type="match status" value="1"/>
</dbReference>
<comment type="catalytic activity">
    <reaction evidence="2">
        <text>L-methionyl-tRNA(fMet) + (6R)-10-formyltetrahydrofolate = N-formyl-L-methionyl-tRNA(fMet) + (6S)-5,6,7,8-tetrahydrofolate + H(+)</text>
        <dbReference type="Rhea" id="RHEA:24380"/>
        <dbReference type="Rhea" id="RHEA-COMP:9952"/>
        <dbReference type="Rhea" id="RHEA-COMP:9953"/>
        <dbReference type="ChEBI" id="CHEBI:15378"/>
        <dbReference type="ChEBI" id="CHEBI:57453"/>
        <dbReference type="ChEBI" id="CHEBI:78530"/>
        <dbReference type="ChEBI" id="CHEBI:78844"/>
        <dbReference type="ChEBI" id="CHEBI:195366"/>
        <dbReference type="EC" id="2.1.2.9"/>
    </reaction>
</comment>
<keyword evidence="2 4" id="KW-0808">Transferase</keyword>
<dbReference type="CDD" id="cd08646">
    <property type="entry name" value="FMT_core_Met-tRNA-FMT_N"/>
    <property type="match status" value="1"/>
</dbReference>
<dbReference type="PANTHER" id="PTHR11138">
    <property type="entry name" value="METHIONYL-TRNA FORMYLTRANSFERASE"/>
    <property type="match status" value="1"/>
</dbReference>
<dbReference type="NCBIfam" id="TIGR00460">
    <property type="entry name" value="fmt"/>
    <property type="match status" value="1"/>
</dbReference>
<dbReference type="Proteomes" id="UP000178344">
    <property type="component" value="Unassembled WGS sequence"/>
</dbReference>
<dbReference type="GO" id="GO:0005829">
    <property type="term" value="C:cytosol"/>
    <property type="evidence" value="ECO:0007669"/>
    <property type="project" value="TreeGrafter"/>
</dbReference>
<dbReference type="Pfam" id="PF00551">
    <property type="entry name" value="Formyl_trans_N"/>
    <property type="match status" value="1"/>
</dbReference>
<protein>
    <recommendedName>
        <fullName evidence="1 2">Methionyl-tRNA formyltransferase</fullName>
        <ecNumber evidence="1 2">2.1.2.9</ecNumber>
    </recommendedName>
</protein>
<dbReference type="InterPro" id="IPR011034">
    <property type="entry name" value="Formyl_transferase-like_C_sf"/>
</dbReference>
<comment type="similarity">
    <text evidence="2">Belongs to the Fmt family.</text>
</comment>
<dbReference type="EMBL" id="MFKQ01000033">
    <property type="protein sequence ID" value="OGG47002.1"/>
    <property type="molecule type" value="Genomic_DNA"/>
</dbReference>
<dbReference type="InterPro" id="IPR036477">
    <property type="entry name" value="Formyl_transf_N_sf"/>
</dbReference>
<dbReference type="InterPro" id="IPR002376">
    <property type="entry name" value="Formyl_transf_N"/>
</dbReference>
<evidence type="ECO:0000313" key="4">
    <source>
        <dbReference type="EMBL" id="OGG47002.1"/>
    </source>
</evidence>
<evidence type="ECO:0000259" key="3">
    <source>
        <dbReference type="Pfam" id="PF00551"/>
    </source>
</evidence>
<dbReference type="HAMAP" id="MF_00182">
    <property type="entry name" value="Formyl_trans"/>
    <property type="match status" value="1"/>
</dbReference>
<dbReference type="GO" id="GO:0004479">
    <property type="term" value="F:methionyl-tRNA formyltransferase activity"/>
    <property type="evidence" value="ECO:0007669"/>
    <property type="project" value="UniProtKB-UniRule"/>
</dbReference>
<dbReference type="InterPro" id="IPR005794">
    <property type="entry name" value="Fmt"/>
</dbReference>
<accession>A0A1F6CDL0</accession>